<gene>
    <name evidence="3" type="ordered locus">bpr_I1979</name>
</gene>
<feature type="transmembrane region" description="Helical" evidence="1">
    <location>
        <begin position="172"/>
        <end position="190"/>
    </location>
</feature>
<dbReference type="EMBL" id="CP001810">
    <property type="protein sequence ID" value="ADL34713.1"/>
    <property type="molecule type" value="Genomic_DNA"/>
</dbReference>
<feature type="transmembrane region" description="Helical" evidence="1">
    <location>
        <begin position="75"/>
        <end position="97"/>
    </location>
</feature>
<keyword evidence="1" id="KW-0812">Transmembrane</keyword>
<sequence>MWDFTYVFPSLLILSVIMGYYFVLPRISIRMNHTFIHLIGVECVVMVFDIVSSWADMNYQDFSAWTLYVVNDIYFIGFFARAFFFFAFTVSVLHIPYLNDRRIYFVSMLPFFVVTILVLTTPITKLFYYIDETGYHSAPLYFGLYVEFWIYLGLSLLAVLANIDKLKGKKEVWSVLWINSILLIGTIFRLLFPKYLLMDTFCLLSLLIAYLSFMNPEFYLEGKTWIFNSKALREYLEEINGYKKYKIFVFVIHHYKDVRELYGMRQMDQGICLIGDYIKKTFTNYKPFYTRNGRFCLITDYLADTGRIRDILQERFSSPWIADNTELYLDIGCAILNTHNKKIEYDTMTSLLQNTFNEAEKVNKEGLIVIDDTFAEKAKRDMDIKKSIEYAIDHDACEVFLQPIIDSSTGKLCGAETLARIKDSEGNYISPGLFIPVAEHNGRINEIGEQMFIKLCRFIRDNKVKELGLKWINFNLSPVQFMKADLAQSLMKYVREYNIEPKFIHLEITEEAMVDDQLLVNQTNQLKDLGFHFVLDDYGKGYSNLTRLKRCPFINIKLDVSIVWDYCSKPDVLLPNMVKTFANMGFGITAEGIETEEMAQSMTDIGCKYLQGYYYSKPLPLDEFVKKYSQA</sequence>
<dbReference type="GO" id="GO:0071111">
    <property type="term" value="F:cyclic-guanylate-specific phosphodiesterase activity"/>
    <property type="evidence" value="ECO:0007669"/>
    <property type="project" value="InterPro"/>
</dbReference>
<dbReference type="InterPro" id="IPR050706">
    <property type="entry name" value="Cyclic-di-GMP_PDE-like"/>
</dbReference>
<dbReference type="Gene3D" id="3.20.20.450">
    <property type="entry name" value="EAL domain"/>
    <property type="match status" value="1"/>
</dbReference>
<dbReference type="STRING" id="515622.bpr_I1979"/>
<dbReference type="SMART" id="SM00052">
    <property type="entry name" value="EAL"/>
    <property type="match status" value="1"/>
</dbReference>
<accession>E0RXY7</accession>
<organism evidence="3 4">
    <name type="scientific">Butyrivibrio proteoclasticus (strain ATCC 51982 / DSM 14932 / B316)</name>
    <name type="common">Clostridium proteoclasticum</name>
    <dbReference type="NCBI Taxonomy" id="515622"/>
    <lineage>
        <taxon>Bacteria</taxon>
        <taxon>Bacillati</taxon>
        <taxon>Bacillota</taxon>
        <taxon>Clostridia</taxon>
        <taxon>Lachnospirales</taxon>
        <taxon>Lachnospiraceae</taxon>
        <taxon>Butyrivibrio</taxon>
    </lineage>
</organism>
<name>E0RXY7_BUTPB</name>
<evidence type="ECO:0000313" key="4">
    <source>
        <dbReference type="Proteomes" id="UP000001299"/>
    </source>
</evidence>
<keyword evidence="4" id="KW-1185">Reference proteome</keyword>
<dbReference type="PANTHER" id="PTHR33121">
    <property type="entry name" value="CYCLIC DI-GMP PHOSPHODIESTERASE PDEF"/>
    <property type="match status" value="1"/>
</dbReference>
<keyword evidence="1" id="KW-0472">Membrane</keyword>
<dbReference type="SUPFAM" id="SSF141868">
    <property type="entry name" value="EAL domain-like"/>
    <property type="match status" value="1"/>
</dbReference>
<feature type="domain" description="EAL" evidence="2">
    <location>
        <begin position="381"/>
        <end position="631"/>
    </location>
</feature>
<dbReference type="CDD" id="cd01948">
    <property type="entry name" value="EAL"/>
    <property type="match status" value="1"/>
</dbReference>
<evidence type="ECO:0000256" key="1">
    <source>
        <dbReference type="SAM" id="Phobius"/>
    </source>
</evidence>
<keyword evidence="1" id="KW-1133">Transmembrane helix</keyword>
<dbReference type="InterPro" id="IPR001633">
    <property type="entry name" value="EAL_dom"/>
</dbReference>
<dbReference type="PANTHER" id="PTHR33121:SF79">
    <property type="entry name" value="CYCLIC DI-GMP PHOSPHODIESTERASE PDED-RELATED"/>
    <property type="match status" value="1"/>
</dbReference>
<dbReference type="RefSeq" id="WP_013281367.1">
    <property type="nucleotide sequence ID" value="NC_014387.1"/>
</dbReference>
<protein>
    <submittedName>
        <fullName evidence="3">EAL domain-containing protein</fullName>
    </submittedName>
</protein>
<dbReference type="HOGENOM" id="CLU_000445_70_60_9"/>
<feature type="transmembrane region" description="Helical" evidence="1">
    <location>
        <begin position="142"/>
        <end position="160"/>
    </location>
</feature>
<proteinExistence type="predicted"/>
<feature type="transmembrane region" description="Helical" evidence="1">
    <location>
        <begin position="6"/>
        <end position="23"/>
    </location>
</feature>
<dbReference type="Pfam" id="PF00563">
    <property type="entry name" value="EAL"/>
    <property type="match status" value="1"/>
</dbReference>
<reference evidence="3 4" key="1">
    <citation type="journal article" date="2010" name="PLoS ONE">
        <title>The glycobiome of the rumen bacterium Butyrivibrio proteoclasticus B316(T) highlights adaptation to a polysaccharide-rich environment.</title>
        <authorList>
            <person name="Kelly W.J."/>
            <person name="Leahy S.C."/>
            <person name="Altermann E."/>
            <person name="Yeoman C.J."/>
            <person name="Dunne J.C."/>
            <person name="Kong Z."/>
            <person name="Pacheco D.M."/>
            <person name="Li D."/>
            <person name="Noel S.J."/>
            <person name="Moon C.D."/>
            <person name="Cookson A.L."/>
            <person name="Attwood G.T."/>
        </authorList>
    </citation>
    <scope>NUCLEOTIDE SEQUENCE [LARGE SCALE GENOMIC DNA]</scope>
    <source>
        <strain evidence="4">ATCC 51982 / DSM 14932 / B316</strain>
    </source>
</reference>
<dbReference type="Proteomes" id="UP000001299">
    <property type="component" value="Chromosome 1"/>
</dbReference>
<dbReference type="PROSITE" id="PS50883">
    <property type="entry name" value="EAL"/>
    <property type="match status" value="1"/>
</dbReference>
<dbReference type="AlphaFoldDB" id="E0RXY7"/>
<feature type="transmembrane region" description="Helical" evidence="1">
    <location>
        <begin position="35"/>
        <end position="55"/>
    </location>
</feature>
<feature type="transmembrane region" description="Helical" evidence="1">
    <location>
        <begin position="109"/>
        <end position="130"/>
    </location>
</feature>
<evidence type="ECO:0000259" key="2">
    <source>
        <dbReference type="PROSITE" id="PS50883"/>
    </source>
</evidence>
<dbReference type="eggNOG" id="COG2200">
    <property type="taxonomic scope" value="Bacteria"/>
</dbReference>
<dbReference type="InterPro" id="IPR035919">
    <property type="entry name" value="EAL_sf"/>
</dbReference>
<evidence type="ECO:0000313" key="3">
    <source>
        <dbReference type="EMBL" id="ADL34713.1"/>
    </source>
</evidence>
<dbReference type="KEGG" id="bpb:bpr_I1979"/>